<dbReference type="PROSITE" id="PS50111">
    <property type="entry name" value="CHEMOTAXIS_TRANSDUC_2"/>
    <property type="match status" value="1"/>
</dbReference>
<feature type="transmembrane region" description="Helical" evidence="7">
    <location>
        <begin position="198"/>
        <end position="222"/>
    </location>
</feature>
<keyword evidence="2" id="KW-0145">Chemotaxis</keyword>
<comment type="subcellular location">
    <subcellularLocation>
        <location evidence="1">Membrane</location>
    </subcellularLocation>
</comment>
<dbReference type="InterPro" id="IPR004090">
    <property type="entry name" value="Chemotax_Me-accpt_rcpt"/>
</dbReference>
<name>A0A099KLZ1_COLPS</name>
<dbReference type="AlphaFoldDB" id="A0A099KLZ1"/>
<dbReference type="RefSeq" id="WP_033082689.1">
    <property type="nucleotide sequence ID" value="NZ_JQEC01000039.1"/>
</dbReference>
<evidence type="ECO:0000256" key="2">
    <source>
        <dbReference type="ARBA" id="ARBA00022500"/>
    </source>
</evidence>
<keyword evidence="7" id="KW-0812">Transmembrane</keyword>
<evidence type="ECO:0000256" key="3">
    <source>
        <dbReference type="ARBA" id="ARBA00023224"/>
    </source>
</evidence>
<feature type="domain" description="Methyl-accepting transducer" evidence="8">
    <location>
        <begin position="279"/>
        <end position="494"/>
    </location>
</feature>
<dbReference type="EMBL" id="JQEC01000039">
    <property type="protein sequence ID" value="KGJ91789.1"/>
    <property type="molecule type" value="Genomic_DNA"/>
</dbReference>
<evidence type="ECO:0000313" key="10">
    <source>
        <dbReference type="Proteomes" id="UP000029868"/>
    </source>
</evidence>
<feature type="compositionally biased region" description="Acidic residues" evidence="6">
    <location>
        <begin position="549"/>
        <end position="558"/>
    </location>
</feature>
<dbReference type="SUPFAM" id="SSF58104">
    <property type="entry name" value="Methyl-accepting chemotaxis protein (MCP) signaling domain"/>
    <property type="match status" value="1"/>
</dbReference>
<reference evidence="9 10" key="1">
    <citation type="submission" date="2014-08" db="EMBL/GenBank/DDBJ databases">
        <title>Genomic and Phenotypic Diversity of Colwellia psychrerythraea strains from Disparate Marine Basins.</title>
        <authorList>
            <person name="Techtmann S.M."/>
            <person name="Stelling S.C."/>
            <person name="Utturkar S.M."/>
            <person name="Alshibli N."/>
            <person name="Harris A."/>
            <person name="Brown S.D."/>
            <person name="Hazen T.C."/>
        </authorList>
    </citation>
    <scope>NUCLEOTIDE SEQUENCE [LARGE SCALE GENOMIC DNA]</scope>
    <source>
        <strain evidence="9 10">GAB14E</strain>
    </source>
</reference>
<dbReference type="InterPro" id="IPR004089">
    <property type="entry name" value="MCPsignal_dom"/>
</dbReference>
<dbReference type="Proteomes" id="UP000029868">
    <property type="component" value="Unassembled WGS sequence"/>
</dbReference>
<organism evidence="9 10">
    <name type="scientific">Colwellia psychrerythraea</name>
    <name type="common">Vibrio psychroerythus</name>
    <dbReference type="NCBI Taxonomy" id="28229"/>
    <lineage>
        <taxon>Bacteria</taxon>
        <taxon>Pseudomonadati</taxon>
        <taxon>Pseudomonadota</taxon>
        <taxon>Gammaproteobacteria</taxon>
        <taxon>Alteromonadales</taxon>
        <taxon>Colwelliaceae</taxon>
        <taxon>Colwellia</taxon>
    </lineage>
</organism>
<dbReference type="GO" id="GO:0006935">
    <property type="term" value="P:chemotaxis"/>
    <property type="evidence" value="ECO:0007669"/>
    <property type="project" value="UniProtKB-KW"/>
</dbReference>
<feature type="region of interest" description="Disordered" evidence="6">
    <location>
        <begin position="519"/>
        <end position="558"/>
    </location>
</feature>
<evidence type="ECO:0000313" key="9">
    <source>
        <dbReference type="EMBL" id="KGJ91789.1"/>
    </source>
</evidence>
<dbReference type="PRINTS" id="PR00260">
    <property type="entry name" value="CHEMTRNSDUCR"/>
</dbReference>
<accession>A0A099KLZ1</accession>
<comment type="similarity">
    <text evidence="4">Belongs to the methyl-accepting chemotaxis (MCP) protein family.</text>
</comment>
<keyword evidence="3 5" id="KW-0807">Transducer</keyword>
<evidence type="ECO:0000256" key="5">
    <source>
        <dbReference type="PROSITE-ProRule" id="PRU00284"/>
    </source>
</evidence>
<dbReference type="InterPro" id="IPR051310">
    <property type="entry name" value="MCP_chemotaxis"/>
</dbReference>
<dbReference type="Pfam" id="PF00015">
    <property type="entry name" value="MCPsignal"/>
    <property type="match status" value="1"/>
</dbReference>
<gene>
    <name evidence="9" type="ORF">GAB14E_2946</name>
</gene>
<dbReference type="PANTHER" id="PTHR43531:SF11">
    <property type="entry name" value="METHYL-ACCEPTING CHEMOTAXIS PROTEIN 3"/>
    <property type="match status" value="1"/>
</dbReference>
<dbReference type="GO" id="GO:0005886">
    <property type="term" value="C:plasma membrane"/>
    <property type="evidence" value="ECO:0007669"/>
    <property type="project" value="TreeGrafter"/>
</dbReference>
<evidence type="ECO:0000256" key="1">
    <source>
        <dbReference type="ARBA" id="ARBA00004370"/>
    </source>
</evidence>
<feature type="compositionally biased region" description="Low complexity" evidence="6">
    <location>
        <begin position="519"/>
        <end position="532"/>
    </location>
</feature>
<dbReference type="Gene3D" id="1.10.287.950">
    <property type="entry name" value="Methyl-accepting chemotaxis protein"/>
    <property type="match status" value="1"/>
</dbReference>
<dbReference type="GO" id="GO:0007165">
    <property type="term" value="P:signal transduction"/>
    <property type="evidence" value="ECO:0007669"/>
    <property type="project" value="UniProtKB-KW"/>
</dbReference>
<comment type="caution">
    <text evidence="9">The sequence shown here is derived from an EMBL/GenBank/DDBJ whole genome shotgun (WGS) entry which is preliminary data.</text>
</comment>
<dbReference type="PANTHER" id="PTHR43531">
    <property type="entry name" value="PROTEIN ICFG"/>
    <property type="match status" value="1"/>
</dbReference>
<dbReference type="PATRIC" id="fig|28229.3.peg.2665"/>
<keyword evidence="7" id="KW-1133">Transmembrane helix</keyword>
<evidence type="ECO:0000256" key="7">
    <source>
        <dbReference type="SAM" id="Phobius"/>
    </source>
</evidence>
<keyword evidence="7" id="KW-0472">Membrane</keyword>
<evidence type="ECO:0000259" key="8">
    <source>
        <dbReference type="PROSITE" id="PS50111"/>
    </source>
</evidence>
<dbReference type="CDD" id="cd11386">
    <property type="entry name" value="MCP_signal"/>
    <property type="match status" value="1"/>
</dbReference>
<evidence type="ECO:0000256" key="6">
    <source>
        <dbReference type="SAM" id="MobiDB-lite"/>
    </source>
</evidence>
<proteinExistence type="inferred from homology"/>
<protein>
    <submittedName>
        <fullName evidence="9">Methyl-accepting chemotaxis sensory transducer</fullName>
    </submittedName>
</protein>
<dbReference type="OrthoDB" id="5675566at2"/>
<dbReference type="FunFam" id="1.10.287.950:FF:000001">
    <property type="entry name" value="Methyl-accepting chemotaxis sensory transducer"/>
    <property type="match status" value="1"/>
</dbReference>
<sequence length="558" mass="60093">MLDKISLKAKVLFLGLLVALSLVLLSWKAVNELSRFRDSTQLSFTLVEQKVKILTDITNAHVIFKTQVQEWKNVLIRGNSKKQFDKYSARFQKSSDKVQALLALAISKSKELSLDPQAIMNVKKAHADLRVSYLAALKKFDSKDPLTGKKVDKSVSGVDRPASKGMTELAENADKDFKEVISNNQLSMEGEFVKNKSALVMFSFIEGVIIIGLMLFIFYDLFKTLGGDPRYAAHVCNQVANGDLSIEIDLKHNDKTSLLSSITNMKNQLATIIHDVRSSSEALSSASSEVNSTAQTIAKGASVQAASVEETSASMEQMSASISQNNENAGITNGMAQQASKEATIGGEAVSKTVDAMQKIAEKISVIDDIAYQTNLLALNAAIEAGRAGDHGKGFAVVASEVRKLAERSQVAAQEIGELAKDSVKRADLAGKSLQEMVPSINKTADLVQEIAAASSEQASGVHQINEAIAQVNQTMQHNAAASEELSATSEEMNVQALQLQESVNYFTLEVSPLAKSISSSNSSAINNGSSSKVKKTASKLIKGGSNRDDDDDKFVSY</sequence>
<dbReference type="SMART" id="SM00283">
    <property type="entry name" value="MA"/>
    <property type="match status" value="1"/>
</dbReference>
<dbReference type="GO" id="GO:0004888">
    <property type="term" value="F:transmembrane signaling receptor activity"/>
    <property type="evidence" value="ECO:0007669"/>
    <property type="project" value="InterPro"/>
</dbReference>
<evidence type="ECO:0000256" key="4">
    <source>
        <dbReference type="ARBA" id="ARBA00029447"/>
    </source>
</evidence>